<comment type="caution">
    <text evidence="3">The sequence shown here is derived from an EMBL/GenBank/DDBJ whole genome shotgun (WGS) entry which is preliminary data.</text>
</comment>
<evidence type="ECO:0000313" key="4">
    <source>
        <dbReference type="Proteomes" id="UP000246132"/>
    </source>
</evidence>
<accession>A0A3A8AME9</accession>
<dbReference type="AlphaFoldDB" id="A0A3A8AME9"/>
<keyword evidence="4" id="KW-1185">Reference proteome</keyword>
<feature type="domain" description="Phasin" evidence="2">
    <location>
        <begin position="91"/>
        <end position="169"/>
    </location>
</feature>
<dbReference type="Proteomes" id="UP000246132">
    <property type="component" value="Unassembled WGS sequence"/>
</dbReference>
<name>A0A3A8AME9_9HYPH</name>
<dbReference type="EMBL" id="QFWV02000004">
    <property type="protein sequence ID" value="RKF07053.1"/>
    <property type="molecule type" value="Genomic_DNA"/>
</dbReference>
<dbReference type="InterPro" id="IPR018968">
    <property type="entry name" value="Phasin"/>
</dbReference>
<organism evidence="3 4">
    <name type="scientific">Oceaniradius stylonematis</name>
    <dbReference type="NCBI Taxonomy" id="2184161"/>
    <lineage>
        <taxon>Bacteria</taxon>
        <taxon>Pseudomonadati</taxon>
        <taxon>Pseudomonadota</taxon>
        <taxon>Alphaproteobacteria</taxon>
        <taxon>Hyphomicrobiales</taxon>
        <taxon>Ahrensiaceae</taxon>
        <taxon>Oceaniradius</taxon>
    </lineage>
</organism>
<sequence length="181" mass="19478">MHNSIRYIAVSLIQPLEDNDMAKAAAPKTEAPTAKAAQDAFAMGQMPDPADMLEQFRTLAEENLAKSKAAMEKAKAAFDDVQKEAEAGIHSAQENTSKISLAAIDTMRANTESTFSHLEKMVGVKSVAEMIELQTAFVREQAEKAVDTAKTMQGLYQKAGEDMTAPAKAVAEKAMGALKQD</sequence>
<keyword evidence="1" id="KW-0175">Coiled coil</keyword>
<evidence type="ECO:0000256" key="1">
    <source>
        <dbReference type="SAM" id="Coils"/>
    </source>
</evidence>
<proteinExistence type="predicted"/>
<gene>
    <name evidence="3" type="ORF">DEM25_004085</name>
</gene>
<dbReference type="Pfam" id="PF09361">
    <property type="entry name" value="Phasin_2"/>
    <property type="match status" value="1"/>
</dbReference>
<feature type="coiled-coil region" evidence="1">
    <location>
        <begin position="57"/>
        <end position="84"/>
    </location>
</feature>
<reference evidence="3 4" key="1">
    <citation type="journal article" date="2018" name="Int. J. Syst. Bacteriol.">
        <title>Oceaniradius stylonemae gen. nov., sp. nov., isolated from a red alga, Stylonema cornu-cervi.</title>
        <authorList>
            <person name="Jeong S."/>
        </authorList>
    </citation>
    <scope>NUCLEOTIDE SEQUENCE [LARGE SCALE GENOMIC DNA]</scope>
    <source>
        <strain evidence="3 4">StC1</strain>
    </source>
</reference>
<evidence type="ECO:0000259" key="2">
    <source>
        <dbReference type="Pfam" id="PF09361"/>
    </source>
</evidence>
<protein>
    <submittedName>
        <fullName evidence="3">Phasin</fullName>
    </submittedName>
</protein>
<evidence type="ECO:0000313" key="3">
    <source>
        <dbReference type="EMBL" id="RKF07053.1"/>
    </source>
</evidence>